<evidence type="ECO:0000259" key="5">
    <source>
        <dbReference type="SMART" id="SM00563"/>
    </source>
</evidence>
<keyword evidence="2 6" id="KW-0808">Transferase</keyword>
<protein>
    <submittedName>
        <fullName evidence="6">Acyltransferase</fullName>
    </submittedName>
</protein>
<dbReference type="SUPFAM" id="SSF69593">
    <property type="entry name" value="Glycerol-3-phosphate (1)-acyltransferase"/>
    <property type="match status" value="1"/>
</dbReference>
<name>A0A558DFN6_9GAMM</name>
<dbReference type="SMART" id="SM00563">
    <property type="entry name" value="PlsC"/>
    <property type="match status" value="1"/>
</dbReference>
<gene>
    <name evidence="6" type="ORF">FHK82_02370</name>
</gene>
<evidence type="ECO:0000256" key="4">
    <source>
        <dbReference type="SAM" id="MobiDB-lite"/>
    </source>
</evidence>
<evidence type="ECO:0000313" key="6">
    <source>
        <dbReference type="EMBL" id="TVT59844.1"/>
    </source>
</evidence>
<dbReference type="PANTHER" id="PTHR10434:SF9">
    <property type="entry name" value="PHOSPHOLIPID_GLYCEROL ACYLTRANSFERASE DOMAIN-CONTAINING PROTEIN"/>
    <property type="match status" value="1"/>
</dbReference>
<dbReference type="GO" id="GO:0006654">
    <property type="term" value="P:phosphatidic acid biosynthetic process"/>
    <property type="evidence" value="ECO:0007669"/>
    <property type="project" value="TreeGrafter"/>
</dbReference>
<organism evidence="6 7">
    <name type="scientific">Sedimenticola thiotaurini</name>
    <dbReference type="NCBI Taxonomy" id="1543721"/>
    <lineage>
        <taxon>Bacteria</taxon>
        <taxon>Pseudomonadati</taxon>
        <taxon>Pseudomonadota</taxon>
        <taxon>Gammaproteobacteria</taxon>
        <taxon>Chromatiales</taxon>
        <taxon>Sedimenticolaceae</taxon>
        <taxon>Sedimenticola</taxon>
    </lineage>
</organism>
<feature type="domain" description="Phospholipid/glycerol acyltransferase" evidence="5">
    <location>
        <begin position="43"/>
        <end position="152"/>
    </location>
</feature>
<evidence type="ECO:0000256" key="2">
    <source>
        <dbReference type="ARBA" id="ARBA00022679"/>
    </source>
</evidence>
<dbReference type="CDD" id="cd07988">
    <property type="entry name" value="LPLAT_ABO13168-like"/>
    <property type="match status" value="1"/>
</dbReference>
<evidence type="ECO:0000256" key="1">
    <source>
        <dbReference type="ARBA" id="ARBA00005189"/>
    </source>
</evidence>
<feature type="compositionally biased region" description="Acidic residues" evidence="4">
    <location>
        <begin position="201"/>
        <end position="211"/>
    </location>
</feature>
<comment type="pathway">
    <text evidence="1">Lipid metabolism.</text>
</comment>
<dbReference type="EMBL" id="VMRY01000003">
    <property type="protein sequence ID" value="TVT59844.1"/>
    <property type="molecule type" value="Genomic_DNA"/>
</dbReference>
<feature type="region of interest" description="Disordered" evidence="4">
    <location>
        <begin position="190"/>
        <end position="211"/>
    </location>
</feature>
<dbReference type="Pfam" id="PF01553">
    <property type="entry name" value="Acyltransferase"/>
    <property type="match status" value="1"/>
</dbReference>
<comment type="caution">
    <text evidence="6">The sequence shown here is derived from an EMBL/GenBank/DDBJ whole genome shotgun (WGS) entry which is preliminary data.</text>
</comment>
<evidence type="ECO:0000313" key="7">
    <source>
        <dbReference type="Proteomes" id="UP000317355"/>
    </source>
</evidence>
<dbReference type="Proteomes" id="UP000317355">
    <property type="component" value="Unassembled WGS sequence"/>
</dbReference>
<evidence type="ECO:0000256" key="3">
    <source>
        <dbReference type="ARBA" id="ARBA00023315"/>
    </source>
</evidence>
<proteinExistence type="predicted"/>
<dbReference type="PANTHER" id="PTHR10434">
    <property type="entry name" value="1-ACYL-SN-GLYCEROL-3-PHOSPHATE ACYLTRANSFERASE"/>
    <property type="match status" value="1"/>
</dbReference>
<accession>A0A558DFN6</accession>
<reference evidence="6 7" key="1">
    <citation type="submission" date="2019-07" db="EMBL/GenBank/DDBJ databases">
        <title>The pathways for chlorine oxyanion respiration interact through the shared metabolite chlorate.</title>
        <authorList>
            <person name="Barnum T.P."/>
            <person name="Cheng Y."/>
            <person name="Hill K.A."/>
            <person name="Lucas L.N."/>
            <person name="Carlson H.K."/>
            <person name="Coates J.D."/>
        </authorList>
    </citation>
    <scope>NUCLEOTIDE SEQUENCE [LARGE SCALE GENOMIC DNA]</scope>
    <source>
        <strain evidence="6">BK-3</strain>
    </source>
</reference>
<dbReference type="InterPro" id="IPR002123">
    <property type="entry name" value="Plipid/glycerol_acylTrfase"/>
</dbReference>
<dbReference type="GO" id="GO:0003841">
    <property type="term" value="F:1-acylglycerol-3-phosphate O-acyltransferase activity"/>
    <property type="evidence" value="ECO:0007669"/>
    <property type="project" value="TreeGrafter"/>
</dbReference>
<sequence length="211" mass="23604">MPSPSITHHSDPSGLIRYWVGRALLKLLGWKVEGQLPADKKFLMIGAHHTSNWDFPIGLATLYVFRLRISWVGKDTLFRWPFGSFMRWLGGIAVDRANPGGIAKQLAKQLADAERQVLLITPSGTRGRRDYWKSGFYRIAQAANVPIVCGSLDFPTRTARIGLALFPTGNIKADMDQIRAYYADTAGRHPDNATPIRLREEQEDSLPSADE</sequence>
<dbReference type="AlphaFoldDB" id="A0A558DFN6"/>
<keyword evidence="3 6" id="KW-0012">Acyltransferase</keyword>